<dbReference type="Proteomes" id="UP001244341">
    <property type="component" value="Chromosome 9b"/>
</dbReference>
<keyword evidence="1" id="KW-0862">Zinc</keyword>
<dbReference type="Pfam" id="PF05180">
    <property type="entry name" value="zf-DNL"/>
    <property type="match status" value="1"/>
</dbReference>
<proteinExistence type="predicted"/>
<keyword evidence="1" id="KW-0479">Metal-binding</keyword>
<dbReference type="Pfam" id="PF12222">
    <property type="entry name" value="PNGaseA"/>
    <property type="match status" value="1"/>
</dbReference>
<reference evidence="4 5" key="1">
    <citation type="submission" date="2023-05" db="EMBL/GenBank/DDBJ databases">
        <title>A 100% complete, gapless, phased diploid assembly of the Scenedesmus obliquus UTEX 3031 genome.</title>
        <authorList>
            <person name="Biondi T.C."/>
            <person name="Hanschen E.R."/>
            <person name="Kwon T."/>
            <person name="Eng W."/>
            <person name="Kruse C.P.S."/>
            <person name="Koehler S.I."/>
            <person name="Kunde Y."/>
            <person name="Gleasner C.D."/>
            <person name="You Mak K.T."/>
            <person name="Polle J."/>
            <person name="Hovde B.T."/>
            <person name="Starkenburg S.R."/>
        </authorList>
    </citation>
    <scope>NUCLEOTIDE SEQUENCE [LARGE SCALE GENOMIC DNA]</scope>
    <source>
        <strain evidence="4 5">DOE0152z</strain>
    </source>
</reference>
<feature type="region of interest" description="Disordered" evidence="2">
    <location>
        <begin position="143"/>
        <end position="162"/>
    </location>
</feature>
<dbReference type="InterPro" id="IPR056948">
    <property type="entry name" value="PNGaseA_N"/>
</dbReference>
<evidence type="ECO:0000259" key="3">
    <source>
        <dbReference type="PROSITE" id="PS51501"/>
    </source>
</evidence>
<keyword evidence="1" id="KW-0863">Zinc-finger</keyword>
<organism evidence="4 5">
    <name type="scientific">Tetradesmus obliquus</name>
    <name type="common">Green alga</name>
    <name type="synonym">Acutodesmus obliquus</name>
    <dbReference type="NCBI Taxonomy" id="3088"/>
    <lineage>
        <taxon>Eukaryota</taxon>
        <taxon>Viridiplantae</taxon>
        <taxon>Chlorophyta</taxon>
        <taxon>core chlorophytes</taxon>
        <taxon>Chlorophyceae</taxon>
        <taxon>CS clade</taxon>
        <taxon>Sphaeropleales</taxon>
        <taxon>Scenedesmaceae</taxon>
        <taxon>Tetradesmus</taxon>
    </lineage>
</organism>
<evidence type="ECO:0000313" key="4">
    <source>
        <dbReference type="EMBL" id="WIA18305.1"/>
    </source>
</evidence>
<gene>
    <name evidence="4" type="ORF">OEZ85_009770</name>
</gene>
<evidence type="ECO:0000313" key="5">
    <source>
        <dbReference type="Proteomes" id="UP001244341"/>
    </source>
</evidence>
<dbReference type="PANTHER" id="PTHR31104">
    <property type="entry name" value="PEPTIDE-N4-(N-ACETYL-BETA-GLUCOSAMINYL)ASPARAGINE AMIDASE A PROTEIN"/>
    <property type="match status" value="1"/>
</dbReference>
<dbReference type="InterPro" id="IPR021102">
    <property type="entry name" value="PNGase_A"/>
</dbReference>
<feature type="domain" description="DNL-type" evidence="3">
    <location>
        <begin position="1"/>
        <end position="91"/>
    </location>
</feature>
<accession>A0ABY8UAS8</accession>
<sequence length="820" mass="86392">MAIVFTCAKCDTRAVKSFTRQAYEAGVVLLTCPGCQAMHLIADHLGWFGDSAFKIDEYMAAAGQAVKRVSITSSGAAAEQLTAEDMAGWSKVQQLLSTVAAASSSQSEQQQGWPLSVHALEAPIPVGRLPTDVLFGRPIRDRLDDSEEPSVSTAQLPPLPADMRVPCSNPDRACVQSIDATYQPQPPAAAGSSCNVTLMPWSPFPCRYDATKVYGVPGQKKIDYCYENPSAADPSLGSAGLAQKLKFKLGGADGYFLGLLPSSLCPGLTAGQTAGQTVDVVKLLVNIDFRVASGIQYDRGYMFKIGEAMAVKGTTAEPAVFEADKAYSVTADVTHLLSYMKPGMQTKFSLGNFVSNQYNVPVWAAITMQVYYNTGGSKPSDSASSELGYSSSAAVPTEVLPLPDASLSGSGDSPSAWPNQTYQLSVLTQPGNIYRAQLLVTPQWGGCEEFWALQPSGKQTGTACNKISAGEPYRELRVYVDGQLAGLYPVFFTFYTGGLDPSLWMAIVAPHAYLLPSYTFDLSPFLGVLNSAGKVHSISIEAVGVTNDNWQVSASLLLWRSSTLKISGKPPIVKLSPSAASRVTSSCNQVTSQPLSVQGQCTVKIESRSVSAISQLTVGNVRLAASSLYEVTSHVNQITYDNRGGGEVFGIGTSGKAAWSLALAPASRARSVARRRRAVSPATTVTAVSAAFKWGLSGGLVTGITCVMSDNATVGPSVMATLDTVVSKSSAGQATTFTSAGGSQKHYLRARMPATSESTPEFGLCPMPPKVTATVSLNSTVNTMTWVPGADCVSRSASAAFCFSQLLSLTAAATPGACKR</sequence>
<dbReference type="InterPro" id="IPR007853">
    <property type="entry name" value="Znf_DNL-typ"/>
</dbReference>
<evidence type="ECO:0000256" key="2">
    <source>
        <dbReference type="SAM" id="MobiDB-lite"/>
    </source>
</evidence>
<protein>
    <recommendedName>
        <fullName evidence="3">DNL-type domain-containing protein</fullName>
    </recommendedName>
</protein>
<dbReference type="PROSITE" id="PS51501">
    <property type="entry name" value="ZF_DNL"/>
    <property type="match status" value="1"/>
</dbReference>
<evidence type="ECO:0000256" key="1">
    <source>
        <dbReference type="PROSITE-ProRule" id="PRU00834"/>
    </source>
</evidence>
<dbReference type="EMBL" id="CP126216">
    <property type="protein sequence ID" value="WIA18305.1"/>
    <property type="molecule type" value="Genomic_DNA"/>
</dbReference>
<name>A0ABY8UAS8_TETOB</name>
<keyword evidence="5" id="KW-1185">Reference proteome</keyword>